<evidence type="ECO:0000313" key="1">
    <source>
        <dbReference type="EMBL" id="GAA2052387.1"/>
    </source>
</evidence>
<evidence type="ECO:0008006" key="3">
    <source>
        <dbReference type="Google" id="ProtNLM"/>
    </source>
</evidence>
<accession>A0ABN2VBI6</accession>
<name>A0ABN2VBI6_9ACTN</name>
<reference evidence="1 2" key="1">
    <citation type="journal article" date="2019" name="Int. J. Syst. Evol. Microbiol.">
        <title>The Global Catalogue of Microorganisms (GCM) 10K type strain sequencing project: providing services to taxonomists for standard genome sequencing and annotation.</title>
        <authorList>
            <consortium name="The Broad Institute Genomics Platform"/>
            <consortium name="The Broad Institute Genome Sequencing Center for Infectious Disease"/>
            <person name="Wu L."/>
            <person name="Ma J."/>
        </authorList>
    </citation>
    <scope>NUCLEOTIDE SEQUENCE [LARGE SCALE GENOMIC DNA]</scope>
    <source>
        <strain evidence="1 2">JCM 16014</strain>
    </source>
</reference>
<keyword evidence="2" id="KW-1185">Reference proteome</keyword>
<comment type="caution">
    <text evidence="1">The sequence shown here is derived from an EMBL/GenBank/DDBJ whole genome shotgun (WGS) entry which is preliminary data.</text>
</comment>
<protein>
    <recommendedName>
        <fullName evidence="3">IrrE N-terminal-like domain-containing protein</fullName>
    </recommendedName>
</protein>
<organism evidence="1 2">
    <name type="scientific">Catenulispora yoronensis</name>
    <dbReference type="NCBI Taxonomy" id="450799"/>
    <lineage>
        <taxon>Bacteria</taxon>
        <taxon>Bacillati</taxon>
        <taxon>Actinomycetota</taxon>
        <taxon>Actinomycetes</taxon>
        <taxon>Catenulisporales</taxon>
        <taxon>Catenulisporaceae</taxon>
        <taxon>Catenulispora</taxon>
    </lineage>
</organism>
<dbReference type="EMBL" id="BAAAQN010000054">
    <property type="protein sequence ID" value="GAA2052387.1"/>
    <property type="molecule type" value="Genomic_DNA"/>
</dbReference>
<gene>
    <name evidence="1" type="ORF">GCM10009839_69700</name>
</gene>
<proteinExistence type="predicted"/>
<dbReference type="Proteomes" id="UP001500751">
    <property type="component" value="Unassembled WGS sequence"/>
</dbReference>
<dbReference type="RefSeq" id="WP_344669958.1">
    <property type="nucleotide sequence ID" value="NZ_BAAAQN010000054.1"/>
</dbReference>
<evidence type="ECO:0000313" key="2">
    <source>
        <dbReference type="Proteomes" id="UP001500751"/>
    </source>
</evidence>
<sequence length="157" mass="17421">MARARPLDKVRSAIAGITIPRPFSIEALCERLAQDRGRPLQLLPLPQLPGQSLPCGMWIATDTVDYIFHARGTSPLHRQNIVLHEIGHMLCDHTGRDAGLAQMFSRLDPAAVERVLARDRYSTPQEEEAELAAAFILERAGWHGADTTPFGDLDDLF</sequence>